<name>A0A9D5B3F3_PEA</name>
<comment type="caution">
    <text evidence="2">The sequence shown here is derived from an EMBL/GenBank/DDBJ whole genome shotgun (WGS) entry which is preliminary data.</text>
</comment>
<proteinExistence type="predicted"/>
<keyword evidence="1" id="KW-0812">Transmembrane</keyword>
<protein>
    <submittedName>
        <fullName evidence="2">Uncharacterized protein</fullName>
    </submittedName>
</protein>
<dbReference type="EMBL" id="JAMSHJ010000003">
    <property type="protein sequence ID" value="KAI5428124.1"/>
    <property type="molecule type" value="Genomic_DNA"/>
</dbReference>
<feature type="transmembrane region" description="Helical" evidence="1">
    <location>
        <begin position="89"/>
        <end position="109"/>
    </location>
</feature>
<keyword evidence="1" id="KW-1133">Transmembrane helix</keyword>
<gene>
    <name evidence="2" type="ORF">KIW84_033217</name>
</gene>
<keyword evidence="1" id="KW-0472">Membrane</keyword>
<accession>A0A9D5B3F3</accession>
<sequence>MASQQPLVIVDPTSHTTTTLPLSLPRRYPSRDGIEVSYSPRGYLLSQSKYIASILGKDLLSNTRVVNSPFEINVNYASFDGAILPDPTLYRTLVGILVHLTIIILDIAYEVRVVGLFVVSTTTLHLVVILRTLCYI</sequence>
<feature type="transmembrane region" description="Helical" evidence="1">
    <location>
        <begin position="115"/>
        <end position="134"/>
    </location>
</feature>
<evidence type="ECO:0000313" key="2">
    <source>
        <dbReference type="EMBL" id="KAI5428124.1"/>
    </source>
</evidence>
<organism evidence="2 3">
    <name type="scientific">Pisum sativum</name>
    <name type="common">Garden pea</name>
    <name type="synonym">Lathyrus oleraceus</name>
    <dbReference type="NCBI Taxonomy" id="3888"/>
    <lineage>
        <taxon>Eukaryota</taxon>
        <taxon>Viridiplantae</taxon>
        <taxon>Streptophyta</taxon>
        <taxon>Embryophyta</taxon>
        <taxon>Tracheophyta</taxon>
        <taxon>Spermatophyta</taxon>
        <taxon>Magnoliopsida</taxon>
        <taxon>eudicotyledons</taxon>
        <taxon>Gunneridae</taxon>
        <taxon>Pentapetalae</taxon>
        <taxon>rosids</taxon>
        <taxon>fabids</taxon>
        <taxon>Fabales</taxon>
        <taxon>Fabaceae</taxon>
        <taxon>Papilionoideae</taxon>
        <taxon>50 kb inversion clade</taxon>
        <taxon>NPAAA clade</taxon>
        <taxon>Hologalegina</taxon>
        <taxon>IRL clade</taxon>
        <taxon>Fabeae</taxon>
        <taxon>Lathyrus</taxon>
    </lineage>
</organism>
<evidence type="ECO:0000256" key="1">
    <source>
        <dbReference type="SAM" id="Phobius"/>
    </source>
</evidence>
<evidence type="ECO:0000313" key="3">
    <source>
        <dbReference type="Proteomes" id="UP001058974"/>
    </source>
</evidence>
<keyword evidence="3" id="KW-1185">Reference proteome</keyword>
<dbReference type="Proteomes" id="UP001058974">
    <property type="component" value="Chromosome 3"/>
</dbReference>
<reference evidence="2 3" key="1">
    <citation type="journal article" date="2022" name="Nat. Genet.">
        <title>Improved pea reference genome and pan-genome highlight genomic features and evolutionary characteristics.</title>
        <authorList>
            <person name="Yang T."/>
            <person name="Liu R."/>
            <person name="Luo Y."/>
            <person name="Hu S."/>
            <person name="Wang D."/>
            <person name="Wang C."/>
            <person name="Pandey M.K."/>
            <person name="Ge S."/>
            <person name="Xu Q."/>
            <person name="Li N."/>
            <person name="Li G."/>
            <person name="Huang Y."/>
            <person name="Saxena R.K."/>
            <person name="Ji Y."/>
            <person name="Li M."/>
            <person name="Yan X."/>
            <person name="He Y."/>
            <person name="Liu Y."/>
            <person name="Wang X."/>
            <person name="Xiang C."/>
            <person name="Varshney R.K."/>
            <person name="Ding H."/>
            <person name="Gao S."/>
            <person name="Zong X."/>
        </authorList>
    </citation>
    <scope>NUCLEOTIDE SEQUENCE [LARGE SCALE GENOMIC DNA]</scope>
    <source>
        <strain evidence="2 3">cv. Zhongwan 6</strain>
    </source>
</reference>
<dbReference type="AlphaFoldDB" id="A0A9D5B3F3"/>
<dbReference type="Gramene" id="Psat03G0321700-T1">
    <property type="protein sequence ID" value="KAI5428124.1"/>
    <property type="gene ID" value="KIW84_033217"/>
</dbReference>